<dbReference type="InterPro" id="IPR012308">
    <property type="entry name" value="DNA_ligase_ATP-dep_N"/>
</dbReference>
<dbReference type="AlphaFoldDB" id="A0A9N9MDM0"/>
<sequence length="205" mass="23461">MFENHSAESQLTPVVDNFLDHSIKLTKGDNQINHFSKILKTLTPGDLKTIIELIKHDLRMGAGAKHRILEGIHPDAYNVHKTSKDLDGVVDKLGHYKNKCPFPKKEVNLINTAVTVPDNVFVQTARVNEGESRQSYEKSPQSYEKSRQSYEKVAKVMRKVAKVIRKVAKVMRKIAKVMRKVAKVMRKIAKVMRRSRQSYEKKAPK</sequence>
<gene>
    <name evidence="3" type="ORF">CEUTPL_LOCUS925</name>
</gene>
<organism evidence="3 4">
    <name type="scientific">Ceutorhynchus assimilis</name>
    <name type="common">cabbage seed weevil</name>
    <dbReference type="NCBI Taxonomy" id="467358"/>
    <lineage>
        <taxon>Eukaryota</taxon>
        <taxon>Metazoa</taxon>
        <taxon>Ecdysozoa</taxon>
        <taxon>Arthropoda</taxon>
        <taxon>Hexapoda</taxon>
        <taxon>Insecta</taxon>
        <taxon>Pterygota</taxon>
        <taxon>Neoptera</taxon>
        <taxon>Endopterygota</taxon>
        <taxon>Coleoptera</taxon>
        <taxon>Polyphaga</taxon>
        <taxon>Cucujiformia</taxon>
        <taxon>Curculionidae</taxon>
        <taxon>Ceutorhynchinae</taxon>
        <taxon>Ceutorhynchus</taxon>
    </lineage>
</organism>
<dbReference type="OrthoDB" id="206088at2759"/>
<evidence type="ECO:0000313" key="4">
    <source>
        <dbReference type="Proteomes" id="UP001152799"/>
    </source>
</evidence>
<keyword evidence="1" id="KW-0436">Ligase</keyword>
<dbReference type="InterPro" id="IPR036599">
    <property type="entry name" value="DNA_ligase_N_sf"/>
</dbReference>
<accession>A0A9N9MDM0</accession>
<evidence type="ECO:0000259" key="2">
    <source>
        <dbReference type="Pfam" id="PF04675"/>
    </source>
</evidence>
<feature type="domain" description="DNA ligase ATP-dependent N-terminal" evidence="2">
    <location>
        <begin position="15"/>
        <end position="66"/>
    </location>
</feature>
<proteinExistence type="predicted"/>
<dbReference type="Gene3D" id="1.10.3260.10">
    <property type="entry name" value="DNA ligase, ATP-dependent, N-terminal domain"/>
    <property type="match status" value="1"/>
</dbReference>
<dbReference type="Proteomes" id="UP001152799">
    <property type="component" value="Chromosome 1"/>
</dbReference>
<name>A0A9N9MDM0_9CUCU</name>
<evidence type="ECO:0000313" key="3">
    <source>
        <dbReference type="EMBL" id="CAG9760189.1"/>
    </source>
</evidence>
<dbReference type="EMBL" id="OU892277">
    <property type="protein sequence ID" value="CAG9760189.1"/>
    <property type="molecule type" value="Genomic_DNA"/>
</dbReference>
<reference evidence="3" key="1">
    <citation type="submission" date="2022-01" db="EMBL/GenBank/DDBJ databases">
        <authorList>
            <person name="King R."/>
        </authorList>
    </citation>
    <scope>NUCLEOTIDE SEQUENCE</scope>
</reference>
<evidence type="ECO:0000256" key="1">
    <source>
        <dbReference type="ARBA" id="ARBA00022598"/>
    </source>
</evidence>
<dbReference type="GO" id="GO:0006281">
    <property type="term" value="P:DNA repair"/>
    <property type="evidence" value="ECO:0007669"/>
    <property type="project" value="InterPro"/>
</dbReference>
<dbReference type="GO" id="GO:0003677">
    <property type="term" value="F:DNA binding"/>
    <property type="evidence" value="ECO:0007669"/>
    <property type="project" value="InterPro"/>
</dbReference>
<dbReference type="Pfam" id="PF04675">
    <property type="entry name" value="DNA_ligase_A_N"/>
    <property type="match status" value="1"/>
</dbReference>
<dbReference type="GO" id="GO:0006310">
    <property type="term" value="P:DNA recombination"/>
    <property type="evidence" value="ECO:0007669"/>
    <property type="project" value="InterPro"/>
</dbReference>
<dbReference type="GO" id="GO:0003910">
    <property type="term" value="F:DNA ligase (ATP) activity"/>
    <property type="evidence" value="ECO:0007669"/>
    <property type="project" value="InterPro"/>
</dbReference>
<protein>
    <recommendedName>
        <fullName evidence="2">DNA ligase ATP-dependent N-terminal domain-containing protein</fullName>
    </recommendedName>
</protein>
<keyword evidence="4" id="KW-1185">Reference proteome</keyword>